<organism evidence="2 3">
    <name type="scientific">Streptomyces gamaensis</name>
    <dbReference type="NCBI Taxonomy" id="1763542"/>
    <lineage>
        <taxon>Bacteria</taxon>
        <taxon>Bacillati</taxon>
        <taxon>Actinomycetota</taxon>
        <taxon>Actinomycetes</taxon>
        <taxon>Kitasatosporales</taxon>
        <taxon>Streptomycetaceae</taxon>
        <taxon>Streptomyces</taxon>
    </lineage>
</organism>
<proteinExistence type="predicted"/>
<dbReference type="RefSeq" id="WP_390318848.1">
    <property type="nucleotide sequence ID" value="NZ_JBHSPB010000014.1"/>
</dbReference>
<dbReference type="PROSITE" id="PS50075">
    <property type="entry name" value="CARRIER"/>
    <property type="match status" value="1"/>
</dbReference>
<evidence type="ECO:0000259" key="1">
    <source>
        <dbReference type="PROSITE" id="PS50075"/>
    </source>
</evidence>
<protein>
    <submittedName>
        <fullName evidence="2">Phosphopantetheine-binding protein</fullName>
    </submittedName>
</protein>
<name>A0ABW0Z7D8_9ACTN</name>
<keyword evidence="3" id="KW-1185">Reference proteome</keyword>
<dbReference type="Pfam" id="PF00550">
    <property type="entry name" value="PP-binding"/>
    <property type="match status" value="1"/>
</dbReference>
<dbReference type="EMBL" id="JBHSPB010000014">
    <property type="protein sequence ID" value="MFC5722994.1"/>
    <property type="molecule type" value="Genomic_DNA"/>
</dbReference>
<dbReference type="InterPro" id="IPR009081">
    <property type="entry name" value="PP-bd_ACP"/>
</dbReference>
<accession>A0ABW0Z7D8</accession>
<dbReference type="Gene3D" id="1.10.1200.10">
    <property type="entry name" value="ACP-like"/>
    <property type="match status" value="1"/>
</dbReference>
<comment type="caution">
    <text evidence="2">The sequence shown here is derived from an EMBL/GenBank/DDBJ whole genome shotgun (WGS) entry which is preliminary data.</text>
</comment>
<dbReference type="InterPro" id="IPR036736">
    <property type="entry name" value="ACP-like_sf"/>
</dbReference>
<dbReference type="Proteomes" id="UP001596083">
    <property type="component" value="Unassembled WGS sequence"/>
</dbReference>
<evidence type="ECO:0000313" key="2">
    <source>
        <dbReference type="EMBL" id="MFC5722994.1"/>
    </source>
</evidence>
<gene>
    <name evidence="2" type="ORF">ACFP1Z_22770</name>
</gene>
<sequence length="83" mass="9186">MTQHGPFTRETVRTDVAEVLGRPAAELGDDDNLLAAGLDSVRLMTLSARWRERGARIPFVELAKTPTVRQWSALLAAEMPTPR</sequence>
<reference evidence="3" key="1">
    <citation type="journal article" date="2019" name="Int. J. Syst. Evol. Microbiol.">
        <title>The Global Catalogue of Microorganisms (GCM) 10K type strain sequencing project: providing services to taxonomists for standard genome sequencing and annotation.</title>
        <authorList>
            <consortium name="The Broad Institute Genomics Platform"/>
            <consortium name="The Broad Institute Genome Sequencing Center for Infectious Disease"/>
            <person name="Wu L."/>
            <person name="Ma J."/>
        </authorList>
    </citation>
    <scope>NUCLEOTIDE SEQUENCE [LARGE SCALE GENOMIC DNA]</scope>
    <source>
        <strain evidence="3">CGMCC 4.7304</strain>
    </source>
</reference>
<feature type="domain" description="Carrier" evidence="1">
    <location>
        <begin position="6"/>
        <end position="79"/>
    </location>
</feature>
<evidence type="ECO:0000313" key="3">
    <source>
        <dbReference type="Proteomes" id="UP001596083"/>
    </source>
</evidence>
<dbReference type="SUPFAM" id="SSF47336">
    <property type="entry name" value="ACP-like"/>
    <property type="match status" value="1"/>
</dbReference>